<comment type="caution">
    <text evidence="5">The sequence shown here is derived from an EMBL/GenBank/DDBJ whole genome shotgun (WGS) entry which is preliminary data.</text>
</comment>
<evidence type="ECO:0000256" key="2">
    <source>
        <dbReference type="PIRNR" id="PIRNR006429"/>
    </source>
</evidence>
<dbReference type="PIRSF" id="PIRSF006429">
    <property type="entry name" value="GOGAT_lg_2"/>
    <property type="match status" value="1"/>
</dbReference>
<dbReference type="CDD" id="cd02808">
    <property type="entry name" value="GltS_FMN"/>
    <property type="match status" value="1"/>
</dbReference>
<comment type="similarity">
    <text evidence="1 2">Belongs to the glutamate synthase family.</text>
</comment>
<accession>N4WVS0</accession>
<dbReference type="GO" id="GO:0006537">
    <property type="term" value="P:glutamate biosynthetic process"/>
    <property type="evidence" value="ECO:0007669"/>
    <property type="project" value="InterPro"/>
</dbReference>
<dbReference type="eggNOG" id="COG0069">
    <property type="taxonomic scope" value="Bacteria"/>
</dbReference>
<keyword evidence="3" id="KW-0812">Transmembrane</keyword>
<dbReference type="RefSeq" id="WP_003467161.1">
    <property type="nucleotide sequence ID" value="NZ_APML01000022.1"/>
</dbReference>
<evidence type="ECO:0000256" key="1">
    <source>
        <dbReference type="ARBA" id="ARBA00009716"/>
    </source>
</evidence>
<dbReference type="PANTHER" id="PTHR43819">
    <property type="entry name" value="ARCHAEAL-TYPE GLUTAMATE SYNTHASE [NADPH]"/>
    <property type="match status" value="1"/>
</dbReference>
<feature type="domain" description="Glutamate synthase" evidence="4">
    <location>
        <begin position="147"/>
        <end position="496"/>
    </location>
</feature>
<dbReference type="Pfam" id="PF01645">
    <property type="entry name" value="Glu_synthase"/>
    <property type="match status" value="1"/>
</dbReference>
<protein>
    <submittedName>
        <fullName evidence="5">Flavoenzyme</fullName>
    </submittedName>
</protein>
<evidence type="ECO:0000313" key="5">
    <source>
        <dbReference type="EMBL" id="ENH97181.1"/>
    </source>
</evidence>
<keyword evidence="3" id="KW-0472">Membrane</keyword>
<evidence type="ECO:0000313" key="6">
    <source>
        <dbReference type="Proteomes" id="UP000012283"/>
    </source>
</evidence>
<keyword evidence="3" id="KW-1133">Transmembrane helix</keyword>
<dbReference type="GO" id="GO:0015930">
    <property type="term" value="F:glutamate synthase activity"/>
    <property type="evidence" value="ECO:0007669"/>
    <property type="project" value="InterPro"/>
</dbReference>
<evidence type="ECO:0000259" key="4">
    <source>
        <dbReference type="Pfam" id="PF01645"/>
    </source>
</evidence>
<reference evidence="5 6" key="1">
    <citation type="submission" date="2013-03" db="EMBL/GenBank/DDBJ databases">
        <title>Draft genome sequence of Gracibacillus halophilus YIM-C55.5, a moderately halophilic and thermophilic organism from the Xiaochaidamu salt lake.</title>
        <authorList>
            <person name="Sugumar T."/>
            <person name="Polireddy D.R."/>
            <person name="Antony A."/>
            <person name="Madhava Y.R."/>
            <person name="Sivakumar N."/>
        </authorList>
    </citation>
    <scope>NUCLEOTIDE SEQUENCE [LARGE SCALE GENOMIC DNA]</scope>
    <source>
        <strain evidence="5 6">YIM-C55.5</strain>
    </source>
</reference>
<dbReference type="STRING" id="1308866.J416_07057"/>
<feature type="transmembrane region" description="Helical" evidence="3">
    <location>
        <begin position="6"/>
        <end position="30"/>
    </location>
</feature>
<keyword evidence="6" id="KW-1185">Reference proteome</keyword>
<dbReference type="EMBL" id="APML01000022">
    <property type="protein sequence ID" value="ENH97181.1"/>
    <property type="molecule type" value="Genomic_DNA"/>
</dbReference>
<dbReference type="OrthoDB" id="9758182at2"/>
<proteinExistence type="inferred from homology"/>
<dbReference type="PATRIC" id="fig|1308866.3.peg.1424"/>
<dbReference type="InterPro" id="IPR024188">
    <property type="entry name" value="GltB"/>
</dbReference>
<name>N4WVS0_9BACI</name>
<dbReference type="SUPFAM" id="SSF51395">
    <property type="entry name" value="FMN-linked oxidoreductases"/>
    <property type="match status" value="1"/>
</dbReference>
<organism evidence="5 6">
    <name type="scientific">Gracilibacillus halophilus YIM-C55.5</name>
    <dbReference type="NCBI Taxonomy" id="1308866"/>
    <lineage>
        <taxon>Bacteria</taxon>
        <taxon>Bacillati</taxon>
        <taxon>Bacillota</taxon>
        <taxon>Bacilli</taxon>
        <taxon>Bacillales</taxon>
        <taxon>Bacillaceae</taxon>
        <taxon>Gracilibacillus</taxon>
    </lineage>
</organism>
<sequence length="519" mass="58069">MNTANILTIIGFVTIVLVLLLLVGFIFYIYRIDKNQRQHPVLRNYPVIGHVRYFFEKIGPEFRQYFFDHDNEGKPFSRREFQHIVRKAKYKRDVIGFGSQRDFEEPGFFIRNSLFPKLTKELRIDWETTVETKRYLLLKDPLFMERKEELETEQSSAYLLPEEDAIVIGSQTPHPFIVRGQIGMSAMSYGSLGDRAITTLSKGLGIAKGSWMNTGEGGLSEYHLKGDVDLMMQIGPGLFGVRDKQGNMDWDKLREKSEIPQLKAFEVKLAQGAKTRGGHIDGEKVTEEIARIRNVEPFEPVDSPNRFEALQEPKSLLRFIDKIRDCAEKPVGMKVVIGSSHEAEDIAKAIDDTQIAPDFITIDGGEGGTGASYQELTDSVGLPIKSALPLVDDALKTYGVRDQVKIIASGKLSSPDQAAIALALGADLINIARGLMFTVGCIQTLKCASNACPVGVATTDPELQKALVIDEKKWRTANYIITMRKGLFRVAAAAGLESPLQLDRQHVVFKDEKGKIEEW</sequence>
<dbReference type="InterPro" id="IPR002932">
    <property type="entry name" value="Glu_synthdom"/>
</dbReference>
<evidence type="ECO:0000256" key="3">
    <source>
        <dbReference type="SAM" id="Phobius"/>
    </source>
</evidence>
<gene>
    <name evidence="5" type="ORF">J416_07057</name>
</gene>
<dbReference type="PANTHER" id="PTHR43819:SF1">
    <property type="entry name" value="ARCHAEAL-TYPE GLUTAMATE SYNTHASE [NADPH]"/>
    <property type="match status" value="1"/>
</dbReference>
<dbReference type="Gene3D" id="3.20.20.70">
    <property type="entry name" value="Aldolase class I"/>
    <property type="match status" value="1"/>
</dbReference>
<dbReference type="Proteomes" id="UP000012283">
    <property type="component" value="Unassembled WGS sequence"/>
</dbReference>
<dbReference type="InterPro" id="IPR013785">
    <property type="entry name" value="Aldolase_TIM"/>
</dbReference>
<dbReference type="AlphaFoldDB" id="N4WVS0"/>